<protein>
    <submittedName>
        <fullName evidence="4">Uncharacterized protein</fullName>
    </submittedName>
</protein>
<gene>
    <name evidence="4" type="ORF">HG543_04260</name>
</gene>
<evidence type="ECO:0000256" key="1">
    <source>
        <dbReference type="ARBA" id="ARBA00009820"/>
    </source>
</evidence>
<keyword evidence="5" id="KW-1185">Reference proteome</keyword>
<comment type="similarity">
    <text evidence="1">Belongs to the TolB family.</text>
</comment>
<sequence>MLRTLALVASLFPALSFAIVPEARGPLPGTRRAVNTGPGDQTDPHVSGPLVAYTNEARGTSEIRYHDLRTGTDAAIPNNGAFDFVSDVSGNTVVFTRVSTASAIYTFQVGAESSPVEVAPEPGSSRRAAVIGGRTVAWQDFGYTGNTLQPEIAAYDLDRHILTRLTTDGLQDRTPAVSPDGRTVVWAKCDAQGLSCDIWEARWTGSGFATQALTGAEGEESQPDTNGQVVVYASTRMVDGVMERDIYWKPVGGGAEQRLELAGTDSNPSISGSLVAFERRAPDRGDFDIYLHDMETQALYALTQGPENENLTDLSMEPDGTVRVVWTAAESGDFNVHSFTFRLPDAPQCVPPTKEGRLPIDVCVDPQGWPLLTSTRVVRSTGNPNGVSLDFKGSGVGVLCVDNGHEAPRATSGRVWLNEHEKVNPSHFKDDDALIAVGVVMDGENGTNTLTATISGNPGSAYRIRMYGAPPVCEESEPAPVAPVFPPVEAVSSMTFVPEGRNVGPGPGGCSSTGGGSLALVGMMVLALGLARPRRAVVIARKELRRGGRAL</sequence>
<accession>A0A848LB50</accession>
<dbReference type="AlphaFoldDB" id="A0A848LB50"/>
<dbReference type="Proteomes" id="UP000518300">
    <property type="component" value="Unassembled WGS sequence"/>
</dbReference>
<evidence type="ECO:0000313" key="4">
    <source>
        <dbReference type="EMBL" id="NMO14075.1"/>
    </source>
</evidence>
<dbReference type="InterPro" id="IPR011659">
    <property type="entry name" value="WD40"/>
</dbReference>
<comment type="caution">
    <text evidence="4">The sequence shown here is derived from an EMBL/GenBank/DDBJ whole genome shotgun (WGS) entry which is preliminary data.</text>
</comment>
<dbReference type="InterPro" id="IPR011042">
    <property type="entry name" value="6-blade_b-propeller_TolB-like"/>
</dbReference>
<feature type="chain" id="PRO_5033024232" evidence="3">
    <location>
        <begin position="19"/>
        <end position="551"/>
    </location>
</feature>
<evidence type="ECO:0000313" key="5">
    <source>
        <dbReference type="Proteomes" id="UP000518300"/>
    </source>
</evidence>
<evidence type="ECO:0000256" key="2">
    <source>
        <dbReference type="SAM" id="MobiDB-lite"/>
    </source>
</evidence>
<dbReference type="PANTHER" id="PTHR36842">
    <property type="entry name" value="PROTEIN TOLB HOMOLOG"/>
    <property type="match status" value="1"/>
</dbReference>
<feature type="signal peptide" evidence="3">
    <location>
        <begin position="1"/>
        <end position="18"/>
    </location>
</feature>
<reference evidence="4 5" key="1">
    <citation type="submission" date="2020-04" db="EMBL/GenBank/DDBJ databases">
        <title>Draft genome of Pyxidicoccus fallax type strain.</title>
        <authorList>
            <person name="Whitworth D.E."/>
        </authorList>
    </citation>
    <scope>NUCLEOTIDE SEQUENCE [LARGE SCALE GENOMIC DNA]</scope>
    <source>
        <strain evidence="4 5">DSM 14698</strain>
    </source>
</reference>
<dbReference type="EMBL" id="JABBJJ010000012">
    <property type="protein sequence ID" value="NMO14075.1"/>
    <property type="molecule type" value="Genomic_DNA"/>
</dbReference>
<dbReference type="SUPFAM" id="SSF69322">
    <property type="entry name" value="Tricorn protease domain 2"/>
    <property type="match status" value="1"/>
</dbReference>
<keyword evidence="3" id="KW-0732">Signal</keyword>
<dbReference type="RefSeq" id="WP_169343357.1">
    <property type="nucleotide sequence ID" value="NZ_JABBJJ010000012.1"/>
</dbReference>
<feature type="region of interest" description="Disordered" evidence="2">
    <location>
        <begin position="27"/>
        <end position="47"/>
    </location>
</feature>
<dbReference type="Pfam" id="PF07676">
    <property type="entry name" value="PD40"/>
    <property type="match status" value="1"/>
</dbReference>
<dbReference type="Gene3D" id="2.120.10.30">
    <property type="entry name" value="TolB, C-terminal domain"/>
    <property type="match status" value="1"/>
</dbReference>
<name>A0A848LB50_9BACT</name>
<evidence type="ECO:0000256" key="3">
    <source>
        <dbReference type="SAM" id="SignalP"/>
    </source>
</evidence>
<dbReference type="PANTHER" id="PTHR36842:SF1">
    <property type="entry name" value="PROTEIN TOLB"/>
    <property type="match status" value="1"/>
</dbReference>
<proteinExistence type="inferred from homology"/>
<organism evidence="4 5">
    <name type="scientific">Pyxidicoccus fallax</name>
    <dbReference type="NCBI Taxonomy" id="394095"/>
    <lineage>
        <taxon>Bacteria</taxon>
        <taxon>Pseudomonadati</taxon>
        <taxon>Myxococcota</taxon>
        <taxon>Myxococcia</taxon>
        <taxon>Myxococcales</taxon>
        <taxon>Cystobacterineae</taxon>
        <taxon>Myxococcaceae</taxon>
        <taxon>Pyxidicoccus</taxon>
    </lineage>
</organism>
<dbReference type="SUPFAM" id="SSF69304">
    <property type="entry name" value="Tricorn protease N-terminal domain"/>
    <property type="match status" value="1"/>
</dbReference>